<gene>
    <name evidence="2" type="ORF">PR002_g28944</name>
</gene>
<comment type="caution">
    <text evidence="2">The sequence shown here is derived from an EMBL/GenBank/DDBJ whole genome shotgun (WGS) entry which is preliminary data.</text>
</comment>
<evidence type="ECO:0000313" key="3">
    <source>
        <dbReference type="Proteomes" id="UP000435112"/>
    </source>
</evidence>
<feature type="region of interest" description="Disordered" evidence="1">
    <location>
        <begin position="1"/>
        <end position="48"/>
    </location>
</feature>
<organism evidence="2 3">
    <name type="scientific">Phytophthora rubi</name>
    <dbReference type="NCBI Taxonomy" id="129364"/>
    <lineage>
        <taxon>Eukaryota</taxon>
        <taxon>Sar</taxon>
        <taxon>Stramenopiles</taxon>
        <taxon>Oomycota</taxon>
        <taxon>Peronosporomycetes</taxon>
        <taxon>Peronosporales</taxon>
        <taxon>Peronosporaceae</taxon>
        <taxon>Phytophthora</taxon>
    </lineage>
</organism>
<feature type="compositionally biased region" description="Basic and acidic residues" evidence="1">
    <location>
        <begin position="27"/>
        <end position="37"/>
    </location>
</feature>
<protein>
    <submittedName>
        <fullName evidence="2">Uncharacterized protein</fullName>
    </submittedName>
</protein>
<dbReference type="AlphaFoldDB" id="A0A6A3H6X3"/>
<evidence type="ECO:0000313" key="2">
    <source>
        <dbReference type="EMBL" id="KAE8964548.1"/>
    </source>
</evidence>
<dbReference type="EMBL" id="QXFU01005393">
    <property type="protein sequence ID" value="KAE8964548.1"/>
    <property type="molecule type" value="Genomic_DNA"/>
</dbReference>
<dbReference type="Proteomes" id="UP000435112">
    <property type="component" value="Unassembled WGS sequence"/>
</dbReference>
<evidence type="ECO:0000256" key="1">
    <source>
        <dbReference type="SAM" id="MobiDB-lite"/>
    </source>
</evidence>
<reference evidence="2 3" key="1">
    <citation type="submission" date="2018-09" db="EMBL/GenBank/DDBJ databases">
        <title>Genomic investigation of the strawberry pathogen Phytophthora fragariae indicates pathogenicity is determined by transcriptional variation in three key races.</title>
        <authorList>
            <person name="Adams T.M."/>
            <person name="Armitage A.D."/>
            <person name="Sobczyk M.K."/>
            <person name="Bates H.J."/>
            <person name="Dunwell J.M."/>
            <person name="Nellist C.F."/>
            <person name="Harrison R.J."/>
        </authorList>
    </citation>
    <scope>NUCLEOTIDE SEQUENCE [LARGE SCALE GENOMIC DNA]</scope>
    <source>
        <strain evidence="2 3">SCRP324</strain>
    </source>
</reference>
<dbReference type="OrthoDB" id="111185at2759"/>
<proteinExistence type="predicted"/>
<sequence length="48" mass="5165">MKVEPPAADGTLESSPPVQDVVTLEEESSRLTCKEEGPLPAVQEEPML</sequence>
<accession>A0A6A3H6X3</accession>
<name>A0A6A3H6X3_9STRA</name>